<name>A0AAV2PMQ0_MEGNR</name>
<accession>A0AAV2PMQ0</accession>
<dbReference type="EMBL" id="CAXKWB010000714">
    <property type="protein sequence ID" value="CAL4062062.1"/>
    <property type="molecule type" value="Genomic_DNA"/>
</dbReference>
<dbReference type="AlphaFoldDB" id="A0AAV2PMQ0"/>
<protein>
    <submittedName>
        <fullName evidence="2">Uncharacterized protein</fullName>
    </submittedName>
</protein>
<keyword evidence="3" id="KW-1185">Reference proteome</keyword>
<evidence type="ECO:0000256" key="1">
    <source>
        <dbReference type="SAM" id="MobiDB-lite"/>
    </source>
</evidence>
<gene>
    <name evidence="2" type="ORF">MNOR_LOCUS2367</name>
</gene>
<sequence>MPPPGNCTITVTTAATPSSVGSTASGPTSMPSTERSFLVCRGFLRAGDHGGGSSTRSQGSKVASSSPCSTRVHVAKGRLAMCSISTTCRLRARRTSTPCFIFQTTTQIAKNKKKHEKKTEKNTNRSILGD</sequence>
<feature type="region of interest" description="Disordered" evidence="1">
    <location>
        <begin position="48"/>
        <end position="69"/>
    </location>
</feature>
<reference evidence="2 3" key="1">
    <citation type="submission" date="2024-05" db="EMBL/GenBank/DDBJ databases">
        <authorList>
            <person name="Wallberg A."/>
        </authorList>
    </citation>
    <scope>NUCLEOTIDE SEQUENCE [LARGE SCALE GENOMIC DNA]</scope>
</reference>
<feature type="region of interest" description="Disordered" evidence="1">
    <location>
        <begin position="111"/>
        <end position="130"/>
    </location>
</feature>
<comment type="caution">
    <text evidence="2">The sequence shown here is derived from an EMBL/GenBank/DDBJ whole genome shotgun (WGS) entry which is preliminary data.</text>
</comment>
<feature type="compositionally biased region" description="Polar residues" evidence="1">
    <location>
        <begin position="54"/>
        <end position="69"/>
    </location>
</feature>
<evidence type="ECO:0000313" key="2">
    <source>
        <dbReference type="EMBL" id="CAL4062062.1"/>
    </source>
</evidence>
<feature type="non-terminal residue" evidence="2">
    <location>
        <position position="130"/>
    </location>
</feature>
<dbReference type="Proteomes" id="UP001497623">
    <property type="component" value="Unassembled WGS sequence"/>
</dbReference>
<organism evidence="2 3">
    <name type="scientific">Meganyctiphanes norvegica</name>
    <name type="common">Northern krill</name>
    <name type="synonym">Thysanopoda norvegica</name>
    <dbReference type="NCBI Taxonomy" id="48144"/>
    <lineage>
        <taxon>Eukaryota</taxon>
        <taxon>Metazoa</taxon>
        <taxon>Ecdysozoa</taxon>
        <taxon>Arthropoda</taxon>
        <taxon>Crustacea</taxon>
        <taxon>Multicrustacea</taxon>
        <taxon>Malacostraca</taxon>
        <taxon>Eumalacostraca</taxon>
        <taxon>Eucarida</taxon>
        <taxon>Euphausiacea</taxon>
        <taxon>Euphausiidae</taxon>
        <taxon>Meganyctiphanes</taxon>
    </lineage>
</organism>
<evidence type="ECO:0000313" key="3">
    <source>
        <dbReference type="Proteomes" id="UP001497623"/>
    </source>
</evidence>
<proteinExistence type="predicted"/>